<reference evidence="1 2" key="1">
    <citation type="submission" date="2018-10" db="EMBL/GenBank/DDBJ databases">
        <title>Anaerotruncus faecis sp. nov., isolated from human feces.</title>
        <authorList>
            <person name="Wang Y.-J."/>
        </authorList>
    </citation>
    <scope>NUCLEOTIDE SEQUENCE [LARGE SCALE GENOMIC DNA]</scope>
    <source>
        <strain evidence="1 2">22A2-44</strain>
    </source>
</reference>
<evidence type="ECO:0000313" key="2">
    <source>
        <dbReference type="Proteomes" id="UP000276301"/>
    </source>
</evidence>
<gene>
    <name evidence="1" type="ORF">D4A47_13785</name>
</gene>
<keyword evidence="2" id="KW-1185">Reference proteome</keyword>
<dbReference type="Proteomes" id="UP000276301">
    <property type="component" value="Unassembled WGS sequence"/>
</dbReference>
<accession>A0A498CJC8</accession>
<name>A0A498CJC8_9FIRM</name>
<dbReference type="EMBL" id="RCHT01000060">
    <property type="protein sequence ID" value="RLL06201.1"/>
    <property type="molecule type" value="Genomic_DNA"/>
</dbReference>
<protein>
    <submittedName>
        <fullName evidence="1">DUF3795 domain-containing protein</fullName>
    </submittedName>
</protein>
<organism evidence="1 2">
    <name type="scientific">Anaerotruncus massiliensis</name>
    <name type="common">ex Liu et al. 2021</name>
    <dbReference type="NCBI Taxonomy" id="2321404"/>
    <lineage>
        <taxon>Bacteria</taxon>
        <taxon>Bacillati</taxon>
        <taxon>Bacillota</taxon>
        <taxon>Clostridia</taxon>
        <taxon>Eubacteriales</taxon>
        <taxon>Oscillospiraceae</taxon>
        <taxon>Anaerotruncus</taxon>
    </lineage>
</organism>
<comment type="caution">
    <text evidence="1">The sequence shown here is derived from an EMBL/GenBank/DDBJ whole genome shotgun (WGS) entry which is preliminary data.</text>
</comment>
<dbReference type="RefSeq" id="WP_121587723.1">
    <property type="nucleotide sequence ID" value="NZ_RCHT01000060.1"/>
</dbReference>
<proteinExistence type="predicted"/>
<evidence type="ECO:0000313" key="1">
    <source>
        <dbReference type="EMBL" id="RLL06201.1"/>
    </source>
</evidence>
<sequence length="188" mass="20939">MKDYQRQYPSFSLCGLFCGLCPIHHMENGCPGCGGGDGHQPCAVIRCGREHGGPEFCCDCPAYPCERYLKPPLYDQLLPSRNARRDLDRLKAEGLPAFRAELDEKTAILRELLARYNDGRRKTLFCVAVNLLPLSEVRRVMERLAAEEASPGDPGDLKARAELAAGLFRQAASEGGIELKLHKKPRRK</sequence>
<dbReference type="AlphaFoldDB" id="A0A498CJC8"/>